<keyword evidence="2" id="KW-0472">Membrane</keyword>
<evidence type="ECO:0000313" key="3">
    <source>
        <dbReference type="EMBL" id="KAA1117293.1"/>
    </source>
</evidence>
<organism evidence="3 4">
    <name type="scientific">Puccinia graminis f. sp. tritici</name>
    <dbReference type="NCBI Taxonomy" id="56615"/>
    <lineage>
        <taxon>Eukaryota</taxon>
        <taxon>Fungi</taxon>
        <taxon>Dikarya</taxon>
        <taxon>Basidiomycota</taxon>
        <taxon>Pucciniomycotina</taxon>
        <taxon>Pucciniomycetes</taxon>
        <taxon>Pucciniales</taxon>
        <taxon>Pucciniaceae</taxon>
        <taxon>Puccinia</taxon>
    </lineage>
</organism>
<dbReference type="AlphaFoldDB" id="A0A5B0QWN1"/>
<keyword evidence="2" id="KW-1133">Transmembrane helix</keyword>
<keyword evidence="2" id="KW-0812">Transmembrane</keyword>
<evidence type="ECO:0000313" key="4">
    <source>
        <dbReference type="Proteomes" id="UP000324748"/>
    </source>
</evidence>
<feature type="transmembrane region" description="Helical" evidence="2">
    <location>
        <begin position="25"/>
        <end position="45"/>
    </location>
</feature>
<reference evidence="3 4" key="1">
    <citation type="submission" date="2019-05" db="EMBL/GenBank/DDBJ databases">
        <title>Emergence of the Ug99 lineage of the wheat stem rust pathogen through somatic hybridization.</title>
        <authorList>
            <person name="Li F."/>
            <person name="Upadhyaya N.M."/>
            <person name="Sperschneider J."/>
            <person name="Matny O."/>
            <person name="Nguyen-Phuc H."/>
            <person name="Mago R."/>
            <person name="Raley C."/>
            <person name="Miller M.E."/>
            <person name="Silverstein K.A.T."/>
            <person name="Henningsen E."/>
            <person name="Hirsch C.D."/>
            <person name="Visser B."/>
            <person name="Pretorius Z.A."/>
            <person name="Steffenson B.J."/>
            <person name="Schwessinger B."/>
            <person name="Dodds P.N."/>
            <person name="Figueroa M."/>
        </authorList>
    </citation>
    <scope>NUCLEOTIDE SEQUENCE [LARGE SCALE GENOMIC DNA]</scope>
    <source>
        <strain evidence="3">21-0</strain>
    </source>
</reference>
<dbReference type="Proteomes" id="UP000324748">
    <property type="component" value="Unassembled WGS sequence"/>
</dbReference>
<feature type="region of interest" description="Disordered" evidence="1">
    <location>
        <begin position="53"/>
        <end position="75"/>
    </location>
</feature>
<keyword evidence="4" id="KW-1185">Reference proteome</keyword>
<comment type="caution">
    <text evidence="3">The sequence shown here is derived from an EMBL/GenBank/DDBJ whole genome shotgun (WGS) entry which is preliminary data.</text>
</comment>
<gene>
    <name evidence="3" type="ORF">PGT21_002666</name>
</gene>
<name>A0A5B0QWN1_PUCGR</name>
<feature type="region of interest" description="Disordered" evidence="1">
    <location>
        <begin position="97"/>
        <end position="146"/>
    </location>
</feature>
<sequence length="196" mass="21549">MSYQPIQATHNHQHLVPPRSRKCNLLLLTLIPIIFCLSSLSFIAFKQSHSSQPTLISSPHSTHSNSSDHHQLKSQAKQLSSDLLSWLDSVHNPLRLPYSSTSDYDPDQDNPLLNPPNDQSPHPILPLSSTHANPGNQSYTLSHSLSNRPGWTMNRTSIHSNHLPASINGSNSHGYITSPSSTDSTASCLISNHLES</sequence>
<evidence type="ECO:0000256" key="1">
    <source>
        <dbReference type="SAM" id="MobiDB-lite"/>
    </source>
</evidence>
<proteinExistence type="predicted"/>
<protein>
    <submittedName>
        <fullName evidence="3">Uncharacterized protein</fullName>
    </submittedName>
</protein>
<feature type="compositionally biased region" description="Polar residues" evidence="1">
    <location>
        <begin position="127"/>
        <end position="146"/>
    </location>
</feature>
<evidence type="ECO:0000256" key="2">
    <source>
        <dbReference type="SAM" id="Phobius"/>
    </source>
</evidence>
<dbReference type="EMBL" id="VSWC01000002">
    <property type="protein sequence ID" value="KAA1117293.1"/>
    <property type="molecule type" value="Genomic_DNA"/>
</dbReference>
<feature type="compositionally biased region" description="Low complexity" evidence="1">
    <location>
        <begin position="109"/>
        <end position="119"/>
    </location>
</feature>
<accession>A0A5B0QWN1</accession>